<dbReference type="InterPro" id="IPR000639">
    <property type="entry name" value="Epox_hydrolase-like"/>
</dbReference>
<dbReference type="GO" id="GO:0047372">
    <property type="term" value="F:monoacylglycerol lipase activity"/>
    <property type="evidence" value="ECO:0007669"/>
    <property type="project" value="TreeGrafter"/>
</dbReference>
<evidence type="ECO:0000313" key="3">
    <source>
        <dbReference type="Proteomes" id="UP000294508"/>
    </source>
</evidence>
<dbReference type="PRINTS" id="PR00111">
    <property type="entry name" value="ABHYDROLASE"/>
</dbReference>
<feature type="domain" description="AB hydrolase-1" evidence="1">
    <location>
        <begin position="59"/>
        <end position="261"/>
    </location>
</feature>
<dbReference type="Proteomes" id="UP000294508">
    <property type="component" value="Unassembled WGS sequence"/>
</dbReference>
<evidence type="ECO:0000259" key="1">
    <source>
        <dbReference type="Pfam" id="PF00561"/>
    </source>
</evidence>
<dbReference type="AlphaFoldDB" id="A0A4R2H3H5"/>
<gene>
    <name evidence="2" type="ORF">EV652_11372</name>
</gene>
<dbReference type="EMBL" id="SLWN01000013">
    <property type="protein sequence ID" value="TCO19673.1"/>
    <property type="molecule type" value="Genomic_DNA"/>
</dbReference>
<dbReference type="InterPro" id="IPR050266">
    <property type="entry name" value="AB_hydrolase_sf"/>
</dbReference>
<accession>A0A4R2H3H5</accession>
<comment type="caution">
    <text evidence="2">The sequence shown here is derived from an EMBL/GenBank/DDBJ whole genome shotgun (WGS) entry which is preliminary data.</text>
</comment>
<dbReference type="PRINTS" id="PR00412">
    <property type="entry name" value="EPOXHYDRLASE"/>
</dbReference>
<name>A0A4R2H3H5_9ACTN</name>
<proteinExistence type="predicted"/>
<keyword evidence="3" id="KW-1185">Reference proteome</keyword>
<sequence>MSVPEAVSIPTYFRVCDGVRVRYADTRAESGTTVLMLAPWPESLLAFRRIWGKVTALGRVVAIDMPGFGHSDQHRPELIAPDAMGGFLARLIDEWGLGAPHVVGPDVGAAAALFLAATAPDRVTSLTVGGGAVRYPIDAGGALKDVIEAPDLDVVRALDARTNIGYAVQAGAGSESEPEVHEDYVSAYDLGRFAESARFVRHYPEQNPVLRDLLPTITTPVQILAGKGDDLVPWSNNQFLADNLPHNEAHPLEAGHFAWEEASDEYARLLVNWISGGYQRVGA</sequence>
<dbReference type="PANTHER" id="PTHR43798:SF33">
    <property type="entry name" value="HYDROLASE, PUTATIVE (AFU_ORTHOLOGUE AFUA_2G14860)-RELATED"/>
    <property type="match status" value="1"/>
</dbReference>
<dbReference type="InterPro" id="IPR029058">
    <property type="entry name" value="AB_hydrolase_fold"/>
</dbReference>
<protein>
    <submittedName>
        <fullName evidence="2">Pimeloyl-ACP methyl ester carboxylesterase</fullName>
    </submittedName>
</protein>
<dbReference type="Pfam" id="PF00561">
    <property type="entry name" value="Abhydrolase_1"/>
    <property type="match status" value="1"/>
</dbReference>
<dbReference type="GO" id="GO:0046464">
    <property type="term" value="P:acylglycerol catabolic process"/>
    <property type="evidence" value="ECO:0007669"/>
    <property type="project" value="TreeGrafter"/>
</dbReference>
<reference evidence="2 3" key="1">
    <citation type="journal article" date="2015" name="Stand. Genomic Sci.">
        <title>Genomic Encyclopedia of Bacterial and Archaeal Type Strains, Phase III: the genomes of soil and plant-associated and newly described type strains.</title>
        <authorList>
            <person name="Whitman W.B."/>
            <person name="Woyke T."/>
            <person name="Klenk H.P."/>
            <person name="Zhou Y."/>
            <person name="Lilburn T.G."/>
            <person name="Beck B.J."/>
            <person name="De Vos P."/>
            <person name="Vandamme P."/>
            <person name="Eisen J.A."/>
            <person name="Garrity G."/>
            <person name="Hugenholtz P."/>
            <person name="Kyrpides N.C."/>
        </authorList>
    </citation>
    <scope>NUCLEOTIDE SEQUENCE [LARGE SCALE GENOMIC DNA]</scope>
    <source>
        <strain evidence="2 3">VKM Ac-2572</strain>
    </source>
</reference>
<evidence type="ECO:0000313" key="2">
    <source>
        <dbReference type="EMBL" id="TCO19673.1"/>
    </source>
</evidence>
<organism evidence="2 3">
    <name type="scientific">Kribbella steppae</name>
    <dbReference type="NCBI Taxonomy" id="2512223"/>
    <lineage>
        <taxon>Bacteria</taxon>
        <taxon>Bacillati</taxon>
        <taxon>Actinomycetota</taxon>
        <taxon>Actinomycetes</taxon>
        <taxon>Propionibacteriales</taxon>
        <taxon>Kribbellaceae</taxon>
        <taxon>Kribbella</taxon>
    </lineage>
</organism>
<dbReference type="InterPro" id="IPR000073">
    <property type="entry name" value="AB_hydrolase_1"/>
</dbReference>
<dbReference type="Gene3D" id="3.40.50.1820">
    <property type="entry name" value="alpha/beta hydrolase"/>
    <property type="match status" value="1"/>
</dbReference>
<dbReference type="PANTHER" id="PTHR43798">
    <property type="entry name" value="MONOACYLGLYCEROL LIPASE"/>
    <property type="match status" value="1"/>
</dbReference>
<dbReference type="GO" id="GO:0016020">
    <property type="term" value="C:membrane"/>
    <property type="evidence" value="ECO:0007669"/>
    <property type="project" value="TreeGrafter"/>
</dbReference>
<dbReference type="SUPFAM" id="SSF53474">
    <property type="entry name" value="alpha/beta-Hydrolases"/>
    <property type="match status" value="1"/>
</dbReference>